<gene>
    <name evidence="5" type="ORF">IAB73_00680</name>
</gene>
<dbReference type="Gene3D" id="3.40.190.170">
    <property type="entry name" value="Bacterial extracellular solute-binding protein, family 7"/>
    <property type="match status" value="1"/>
</dbReference>
<dbReference type="InterPro" id="IPR038404">
    <property type="entry name" value="TRAP_DctP_sf"/>
</dbReference>
<dbReference type="PANTHER" id="PTHR33376">
    <property type="match status" value="1"/>
</dbReference>
<proteinExistence type="inferred from homology"/>
<keyword evidence="3 4" id="KW-0732">Signal</keyword>
<feature type="signal peptide" evidence="4">
    <location>
        <begin position="1"/>
        <end position="23"/>
    </location>
</feature>
<evidence type="ECO:0000256" key="2">
    <source>
        <dbReference type="ARBA" id="ARBA00022448"/>
    </source>
</evidence>
<evidence type="ECO:0000313" key="5">
    <source>
        <dbReference type="EMBL" id="HIQ70723.1"/>
    </source>
</evidence>
<protein>
    <recommendedName>
        <fullName evidence="7">TRAP transporter substrate-binding protein DctP</fullName>
    </recommendedName>
</protein>
<sequence>MKRFCLLFALALALALPTRAALAAPLRLALSDTAAQDSPEALADAYFAQLVEERTDGRVRIELHLDGALYADDVLAVQALILGDAAFARVPADAAAAFSPGLYVLQMPGLYADDAHMTAALADARAGGLALDAMRPAGLIGLCFYDGGQRGVVTGSGGALSGLRVRVPDGASARALAEALDVQPVPQGAQEAVDGALGPWSVCASFPGAACYWELDHARALSVLLASEMALAAAGVSDTDLTAIAQCAQETQQYQFEALAMREERAQAAAQAAGVQRVEVDLQALEALRREATAGEADAQVELVEAVRALAPEK</sequence>
<evidence type="ECO:0000313" key="6">
    <source>
        <dbReference type="Proteomes" id="UP000886887"/>
    </source>
</evidence>
<evidence type="ECO:0000256" key="1">
    <source>
        <dbReference type="ARBA" id="ARBA00009023"/>
    </source>
</evidence>
<evidence type="ECO:0008006" key="7">
    <source>
        <dbReference type="Google" id="ProtNLM"/>
    </source>
</evidence>
<evidence type="ECO:0000256" key="3">
    <source>
        <dbReference type="ARBA" id="ARBA00022729"/>
    </source>
</evidence>
<dbReference type="Pfam" id="PF03480">
    <property type="entry name" value="DctP"/>
    <property type="match status" value="1"/>
</dbReference>
<name>A0A9D0ZA93_9FIRM</name>
<dbReference type="InterPro" id="IPR018389">
    <property type="entry name" value="DctP_fam"/>
</dbReference>
<organism evidence="5 6">
    <name type="scientific">Candidatus Onthenecus intestinigallinarum</name>
    <dbReference type="NCBI Taxonomy" id="2840875"/>
    <lineage>
        <taxon>Bacteria</taxon>
        <taxon>Bacillati</taxon>
        <taxon>Bacillota</taxon>
        <taxon>Clostridia</taxon>
        <taxon>Eubacteriales</taxon>
        <taxon>Candidatus Onthenecus</taxon>
    </lineage>
</organism>
<comment type="similarity">
    <text evidence="1">Belongs to the bacterial solute-binding protein 7 family.</text>
</comment>
<dbReference type="PANTHER" id="PTHR33376:SF7">
    <property type="entry name" value="C4-DICARBOXYLATE-BINDING PROTEIN DCTB"/>
    <property type="match status" value="1"/>
</dbReference>
<dbReference type="Proteomes" id="UP000886887">
    <property type="component" value="Unassembled WGS sequence"/>
</dbReference>
<comment type="caution">
    <text evidence="5">The sequence shown here is derived from an EMBL/GenBank/DDBJ whole genome shotgun (WGS) entry which is preliminary data.</text>
</comment>
<feature type="chain" id="PRO_5039150711" description="TRAP transporter substrate-binding protein DctP" evidence="4">
    <location>
        <begin position="24"/>
        <end position="314"/>
    </location>
</feature>
<dbReference type="GO" id="GO:0055085">
    <property type="term" value="P:transmembrane transport"/>
    <property type="evidence" value="ECO:0007669"/>
    <property type="project" value="InterPro"/>
</dbReference>
<keyword evidence="2" id="KW-0813">Transport</keyword>
<reference evidence="5" key="2">
    <citation type="journal article" date="2021" name="PeerJ">
        <title>Extensive microbial diversity within the chicken gut microbiome revealed by metagenomics and culture.</title>
        <authorList>
            <person name="Gilroy R."/>
            <person name="Ravi A."/>
            <person name="Getino M."/>
            <person name="Pursley I."/>
            <person name="Horton D.L."/>
            <person name="Alikhan N.F."/>
            <person name="Baker D."/>
            <person name="Gharbi K."/>
            <person name="Hall N."/>
            <person name="Watson M."/>
            <person name="Adriaenssens E.M."/>
            <person name="Foster-Nyarko E."/>
            <person name="Jarju S."/>
            <person name="Secka A."/>
            <person name="Antonio M."/>
            <person name="Oren A."/>
            <person name="Chaudhuri R.R."/>
            <person name="La Ragione R."/>
            <person name="Hildebrand F."/>
            <person name="Pallen M.J."/>
        </authorList>
    </citation>
    <scope>NUCLEOTIDE SEQUENCE</scope>
    <source>
        <strain evidence="5">ChiSxjej2B14-6234</strain>
    </source>
</reference>
<dbReference type="AlphaFoldDB" id="A0A9D0ZA93"/>
<accession>A0A9D0ZA93</accession>
<evidence type="ECO:0000256" key="4">
    <source>
        <dbReference type="SAM" id="SignalP"/>
    </source>
</evidence>
<reference evidence="5" key="1">
    <citation type="submission" date="2020-10" db="EMBL/GenBank/DDBJ databases">
        <authorList>
            <person name="Gilroy R."/>
        </authorList>
    </citation>
    <scope>NUCLEOTIDE SEQUENCE</scope>
    <source>
        <strain evidence="5">ChiSxjej2B14-6234</strain>
    </source>
</reference>
<dbReference type="EMBL" id="DVFJ01000002">
    <property type="protein sequence ID" value="HIQ70723.1"/>
    <property type="molecule type" value="Genomic_DNA"/>
</dbReference>